<dbReference type="Proteomes" id="UP000777482">
    <property type="component" value="Unassembled WGS sequence"/>
</dbReference>
<comment type="caution">
    <text evidence="1">The sequence shown here is derived from an EMBL/GenBank/DDBJ whole genome shotgun (WGS) entry which is preliminary data.</text>
</comment>
<organism evidence="1 2">
    <name type="scientific">Rhodotorula mucilaginosa</name>
    <name type="common">Yeast</name>
    <name type="synonym">Rhodotorula rubra</name>
    <dbReference type="NCBI Taxonomy" id="5537"/>
    <lineage>
        <taxon>Eukaryota</taxon>
        <taxon>Fungi</taxon>
        <taxon>Dikarya</taxon>
        <taxon>Basidiomycota</taxon>
        <taxon>Pucciniomycotina</taxon>
        <taxon>Microbotryomycetes</taxon>
        <taxon>Sporidiobolales</taxon>
        <taxon>Sporidiobolaceae</taxon>
        <taxon>Rhodotorula</taxon>
    </lineage>
</organism>
<keyword evidence="1" id="KW-0540">Nuclease</keyword>
<dbReference type="OrthoDB" id="544608at2759"/>
<proteinExistence type="predicted"/>
<dbReference type="GO" id="GO:0004519">
    <property type="term" value="F:endonuclease activity"/>
    <property type="evidence" value="ECO:0007669"/>
    <property type="project" value="UniProtKB-KW"/>
</dbReference>
<accession>A0A9P6VVC3</accession>
<keyword evidence="1" id="KW-0378">Hydrolase</keyword>
<keyword evidence="1" id="KW-0255">Endonuclease</keyword>
<sequence length="421" mass="46571">MCEYGLDNIRLSRAYEGSGARLRKILARGSQGHAINVGVLGASVTAGHGLAPGSPRWHEHFFSDFQTLFPNARMHVGAAGGVNSHFLSYCHQEFMPREAPIDLYLVEVDINNDPTAETMIHDDNLMRSLLDQPHEPAVIRVSVFQVMFDDLARGTLSSLLVSQYFDVPVIGIRNFLLPHVQHHRRDAELVFGHAGPNTDYRHISDPVHIALGDVVSLFVRKEMCEQQRRAALSTAEILRTGPWPDGSDLGRIPPLHVMSSWRNPVPVHPPNSSCRMVYSHDPLTTLSHSNEFSLIEWNGKKAWSSSTPGAEIRIAVHGRNVGVILWATNGQSTPEERSGDAEVRKREAPGMATCWIEDSDGKPEGRTFAVNSHWPWKAAPSGELFEIVRGLEPGPHVLACRISDKTTSGGHKWRIQGVTGL</sequence>
<keyword evidence="2" id="KW-1185">Reference proteome</keyword>
<reference evidence="1 2" key="1">
    <citation type="submission" date="2020-11" db="EMBL/GenBank/DDBJ databases">
        <title>Kefir isolates.</title>
        <authorList>
            <person name="Marcisauskas S."/>
            <person name="Kim Y."/>
            <person name="Blasche S."/>
        </authorList>
    </citation>
    <scope>NUCLEOTIDE SEQUENCE [LARGE SCALE GENOMIC DNA]</scope>
    <source>
        <strain evidence="1 2">KR</strain>
    </source>
</reference>
<dbReference type="EMBL" id="PUHQ01000104">
    <property type="protein sequence ID" value="KAG0656083.1"/>
    <property type="molecule type" value="Genomic_DNA"/>
</dbReference>
<evidence type="ECO:0000313" key="1">
    <source>
        <dbReference type="EMBL" id="KAG0656083.1"/>
    </source>
</evidence>
<dbReference type="PANTHER" id="PTHR34407:SF1">
    <property type="entry name" value="SGNH HYDROLASE-TYPE ESTERASE DOMAIN-CONTAINING PROTEIN"/>
    <property type="match status" value="1"/>
</dbReference>
<evidence type="ECO:0000313" key="2">
    <source>
        <dbReference type="Proteomes" id="UP000777482"/>
    </source>
</evidence>
<dbReference type="AlphaFoldDB" id="A0A9P6VVC3"/>
<protein>
    <submittedName>
        <fullName evidence="1">CRISPR-associated endonuclease/helicase Cas3</fullName>
    </submittedName>
</protein>
<gene>
    <name evidence="1" type="primary">CAS3_2</name>
    <name evidence="1" type="ORF">C6P46_000451</name>
</gene>
<name>A0A9P6VVC3_RHOMI</name>
<dbReference type="PANTHER" id="PTHR34407">
    <property type="entry name" value="EXPRESSED PROTEIN"/>
    <property type="match status" value="1"/>
</dbReference>